<evidence type="ECO:0000313" key="7">
    <source>
        <dbReference type="EMBL" id="CAF1330317.1"/>
    </source>
</evidence>
<feature type="binding site" evidence="4">
    <location>
        <begin position="27"/>
        <end position="34"/>
    </location>
    <ligand>
        <name>GTP</name>
        <dbReference type="ChEBI" id="CHEBI:37565"/>
    </ligand>
</feature>
<dbReference type="GO" id="GO:0005525">
    <property type="term" value="F:GTP binding"/>
    <property type="evidence" value="ECO:0007669"/>
    <property type="project" value="UniProtKB-KW"/>
</dbReference>
<evidence type="ECO:0000256" key="5">
    <source>
        <dbReference type="PIRSR" id="PIRSR606689-2"/>
    </source>
</evidence>
<dbReference type="InterPro" id="IPR006689">
    <property type="entry name" value="Small_GTPase_ARF/SAR"/>
</dbReference>
<dbReference type="EMBL" id="CAJOBH010000659">
    <property type="protein sequence ID" value="CAF3808779.1"/>
    <property type="molecule type" value="Genomic_DNA"/>
</dbReference>
<evidence type="ECO:0000313" key="17">
    <source>
        <dbReference type="Proteomes" id="UP000663855"/>
    </source>
</evidence>
<dbReference type="SMART" id="SM00177">
    <property type="entry name" value="ARF"/>
    <property type="match status" value="1"/>
</dbReference>
<dbReference type="Pfam" id="PF00025">
    <property type="entry name" value="Arf"/>
    <property type="match status" value="1"/>
</dbReference>
<dbReference type="GO" id="GO:0030010">
    <property type="term" value="P:establishment of cell polarity"/>
    <property type="evidence" value="ECO:0007669"/>
    <property type="project" value="UniProtKB-ARBA"/>
</dbReference>
<evidence type="ECO:0000313" key="9">
    <source>
        <dbReference type="EMBL" id="CAF2061945.1"/>
    </source>
</evidence>
<keyword evidence="5" id="KW-0460">Magnesium</keyword>
<feature type="binding site" evidence="4">
    <location>
        <position position="74"/>
    </location>
    <ligand>
        <name>GTP</name>
        <dbReference type="ChEBI" id="CHEBI:37565"/>
    </ligand>
</feature>
<feature type="binding site" evidence="4">
    <location>
        <begin position="130"/>
        <end position="133"/>
    </location>
    <ligand>
        <name>GTP</name>
        <dbReference type="ChEBI" id="CHEBI:37565"/>
    </ligand>
</feature>
<dbReference type="PRINTS" id="PR00328">
    <property type="entry name" value="SAR1GTPBP"/>
</dbReference>
<gene>
    <name evidence="12" type="ORF">BYL167_LOCUS3415</name>
    <name evidence="8" type="ORF">CJN711_LOCUS27441</name>
    <name evidence="14" type="ORF">GIL414_LOCUS6133</name>
    <name evidence="7" type="ORF">KQP761_LOCUS6211</name>
    <name evidence="9" type="ORF">MBJ925_LOCUS15101</name>
    <name evidence="13" type="ORF">OVN521_LOCUS7557</name>
    <name evidence="16" type="ORF">SMN809_LOCUS34915</name>
    <name evidence="15" type="ORF">UXM345_LOCUS11079</name>
    <name evidence="11" type="ORF">WKI299_LOCUS15484</name>
    <name evidence="10" type="ORF">XDN619_LOCUS10801</name>
</gene>
<dbReference type="EMBL" id="CAJNRF010006025">
    <property type="protein sequence ID" value="CAF2077704.1"/>
    <property type="molecule type" value="Genomic_DNA"/>
</dbReference>
<evidence type="ECO:0008006" key="19">
    <source>
        <dbReference type="Google" id="ProtNLM"/>
    </source>
</evidence>
<evidence type="ECO:0000313" key="13">
    <source>
        <dbReference type="EMBL" id="CAF3864240.1"/>
    </source>
</evidence>
<dbReference type="AlphaFoldDB" id="A0A815TFE0"/>
<keyword evidence="2 4" id="KW-0547">Nucleotide-binding</keyword>
<dbReference type="CDD" id="cd00878">
    <property type="entry name" value="Arf_Arl"/>
    <property type="match status" value="1"/>
</dbReference>
<dbReference type="SMART" id="SM00178">
    <property type="entry name" value="SAR"/>
    <property type="match status" value="1"/>
</dbReference>
<dbReference type="FunFam" id="3.40.50.300:FF:000412">
    <property type="entry name" value="ADP-ribosylation factor 1"/>
    <property type="match status" value="1"/>
</dbReference>
<feature type="binding site" evidence="5">
    <location>
        <position position="34"/>
    </location>
    <ligand>
        <name>Mg(2+)</name>
        <dbReference type="ChEBI" id="CHEBI:18420"/>
    </ligand>
</feature>
<dbReference type="EMBL" id="CAJOBF010001086">
    <property type="protein sequence ID" value="CAF3911047.1"/>
    <property type="molecule type" value="Genomic_DNA"/>
</dbReference>
<dbReference type="Proteomes" id="UP000663887">
    <property type="component" value="Unassembled WGS sequence"/>
</dbReference>
<evidence type="ECO:0000313" key="18">
    <source>
        <dbReference type="Proteomes" id="UP000663866"/>
    </source>
</evidence>
<evidence type="ECO:0000313" key="8">
    <source>
        <dbReference type="EMBL" id="CAF1504507.1"/>
    </source>
</evidence>
<dbReference type="Proteomes" id="UP000676336">
    <property type="component" value="Unassembled WGS sequence"/>
</dbReference>
<dbReference type="OrthoDB" id="2011769at2759"/>
<dbReference type="GO" id="GO:0046872">
    <property type="term" value="F:metal ion binding"/>
    <property type="evidence" value="ECO:0007669"/>
    <property type="project" value="UniProtKB-KW"/>
</dbReference>
<reference evidence="8" key="1">
    <citation type="submission" date="2021-02" db="EMBL/GenBank/DDBJ databases">
        <authorList>
            <person name="Nowell W R."/>
        </authorList>
    </citation>
    <scope>NUCLEOTIDE SEQUENCE</scope>
</reference>
<feature type="binding site" evidence="5">
    <location>
        <position position="51"/>
    </location>
    <ligand>
        <name>Mg(2+)</name>
        <dbReference type="ChEBI" id="CHEBI:18420"/>
    </ligand>
</feature>
<evidence type="ECO:0000256" key="1">
    <source>
        <dbReference type="ARBA" id="ARBA00010290"/>
    </source>
</evidence>
<name>A0A815TFE0_9BILA</name>
<dbReference type="EMBL" id="CAJOBG010000837">
    <property type="protein sequence ID" value="CAF3864240.1"/>
    <property type="molecule type" value="Genomic_DNA"/>
</dbReference>
<evidence type="ECO:0000313" key="16">
    <source>
        <dbReference type="EMBL" id="CAF4501075.1"/>
    </source>
</evidence>
<protein>
    <recommendedName>
        <fullName evidence="19">ADP-ribosylation factor</fullName>
    </recommendedName>
</protein>
<evidence type="ECO:0000256" key="6">
    <source>
        <dbReference type="RuleBase" id="RU003925"/>
    </source>
</evidence>
<dbReference type="GO" id="GO:0003924">
    <property type="term" value="F:GTPase activity"/>
    <property type="evidence" value="ECO:0007669"/>
    <property type="project" value="InterPro"/>
</dbReference>
<dbReference type="EMBL" id="CAJOBI010081731">
    <property type="protein sequence ID" value="CAF4501075.1"/>
    <property type="molecule type" value="Genomic_DNA"/>
</dbReference>
<keyword evidence="5" id="KW-0479">Metal-binding</keyword>
<proteinExistence type="inferred from homology"/>
<dbReference type="Proteomes" id="UP000681720">
    <property type="component" value="Unassembled WGS sequence"/>
</dbReference>
<accession>A0A815TFE0</accession>
<dbReference type="InterPro" id="IPR024156">
    <property type="entry name" value="Small_GTPase_ARF"/>
</dbReference>
<evidence type="ECO:0000313" key="12">
    <source>
        <dbReference type="EMBL" id="CAF3808779.1"/>
    </source>
</evidence>
<dbReference type="Proteomes" id="UP000663855">
    <property type="component" value="Unassembled WGS sequence"/>
</dbReference>
<dbReference type="Proteomes" id="UP000663866">
    <property type="component" value="Unassembled WGS sequence"/>
</dbReference>
<dbReference type="InterPro" id="IPR027417">
    <property type="entry name" value="P-loop_NTPase"/>
</dbReference>
<evidence type="ECO:0000313" key="11">
    <source>
        <dbReference type="EMBL" id="CAF2077704.1"/>
    </source>
</evidence>
<dbReference type="Proteomes" id="UP000663834">
    <property type="component" value="Unassembled WGS sequence"/>
</dbReference>
<keyword evidence="18" id="KW-1185">Reference proteome</keyword>
<dbReference type="EMBL" id="CAJNOV010012981">
    <property type="protein sequence ID" value="CAF1504507.1"/>
    <property type="molecule type" value="Genomic_DNA"/>
</dbReference>
<dbReference type="PROSITE" id="PS51417">
    <property type="entry name" value="ARF"/>
    <property type="match status" value="1"/>
</dbReference>
<dbReference type="InterPro" id="IPR005225">
    <property type="entry name" value="Small_GTP-bd"/>
</dbReference>
<dbReference type="SUPFAM" id="SSF52540">
    <property type="entry name" value="P-loop containing nucleoside triphosphate hydrolases"/>
    <property type="match status" value="1"/>
</dbReference>
<evidence type="ECO:0000256" key="3">
    <source>
        <dbReference type="ARBA" id="ARBA00023134"/>
    </source>
</evidence>
<dbReference type="Proteomes" id="UP000663842">
    <property type="component" value="Unassembled WGS sequence"/>
</dbReference>
<dbReference type="SMART" id="SM00175">
    <property type="entry name" value="RAB"/>
    <property type="match status" value="1"/>
</dbReference>
<evidence type="ECO:0000313" key="15">
    <source>
        <dbReference type="EMBL" id="CAF3911047.1"/>
    </source>
</evidence>
<dbReference type="EMBL" id="CAJNRE010007061">
    <property type="protein sequence ID" value="CAF2061945.1"/>
    <property type="molecule type" value="Genomic_DNA"/>
</dbReference>
<comment type="caution">
    <text evidence="8">The sequence shown here is derived from an EMBL/GenBank/DDBJ whole genome shotgun (WGS) entry which is preliminary data.</text>
</comment>
<organism evidence="8 17">
    <name type="scientific">Rotaria magnacalcarata</name>
    <dbReference type="NCBI Taxonomy" id="392030"/>
    <lineage>
        <taxon>Eukaryota</taxon>
        <taxon>Metazoa</taxon>
        <taxon>Spiralia</taxon>
        <taxon>Gnathifera</taxon>
        <taxon>Rotifera</taxon>
        <taxon>Eurotatoria</taxon>
        <taxon>Bdelloidea</taxon>
        <taxon>Philodinida</taxon>
        <taxon>Philodinidae</taxon>
        <taxon>Rotaria</taxon>
    </lineage>
</organism>
<keyword evidence="3 4" id="KW-0342">GTP-binding</keyword>
<dbReference type="Gene3D" id="3.40.50.300">
    <property type="entry name" value="P-loop containing nucleotide triphosphate hydrolases"/>
    <property type="match status" value="1"/>
</dbReference>
<dbReference type="PANTHER" id="PTHR11711">
    <property type="entry name" value="ADP RIBOSYLATION FACTOR-RELATED"/>
    <property type="match status" value="1"/>
</dbReference>
<dbReference type="Proteomes" id="UP000663856">
    <property type="component" value="Unassembled WGS sequence"/>
</dbReference>
<dbReference type="EMBL" id="CAJNOW010001750">
    <property type="protein sequence ID" value="CAF1330317.1"/>
    <property type="molecule type" value="Genomic_DNA"/>
</dbReference>
<comment type="similarity">
    <text evidence="1 6">Belongs to the small GTPase superfamily. Arf family.</text>
</comment>
<dbReference type="Proteomes" id="UP000681967">
    <property type="component" value="Unassembled WGS sequence"/>
</dbReference>
<sequence length="190" mass="21232">MGLLLSRLYDALSSFSNETPSRILMLGLDAAGKTTILYKVKLNETVQTIPTIGFNVETVTPAPGITFTVWDIGGQDKIRPLYRHYFDKTEGLIFVVDSSDRDRFLEARDELFGIISDEHMSTVPIVIIANKADLPTAAKPSELIEKLNLHSLSRRRWFVQSACALNGDGIVEAMQQLSKMIKDNKKMISN</sequence>
<dbReference type="NCBIfam" id="TIGR00231">
    <property type="entry name" value="small_GTP"/>
    <property type="match status" value="1"/>
</dbReference>
<dbReference type="PROSITE" id="PS51419">
    <property type="entry name" value="RAB"/>
    <property type="match status" value="1"/>
</dbReference>
<evidence type="ECO:0000256" key="4">
    <source>
        <dbReference type="PIRSR" id="PIRSR606689-1"/>
    </source>
</evidence>
<dbReference type="EMBL" id="CAJNRG010004007">
    <property type="protein sequence ID" value="CAF2062365.1"/>
    <property type="molecule type" value="Genomic_DNA"/>
</dbReference>
<dbReference type="Proteomes" id="UP000663824">
    <property type="component" value="Unassembled WGS sequence"/>
</dbReference>
<evidence type="ECO:0000256" key="2">
    <source>
        <dbReference type="ARBA" id="ARBA00022741"/>
    </source>
</evidence>
<dbReference type="EMBL" id="CAJOBJ010001712">
    <property type="protein sequence ID" value="CAF3892729.1"/>
    <property type="molecule type" value="Genomic_DNA"/>
</dbReference>
<evidence type="ECO:0000313" key="10">
    <source>
        <dbReference type="EMBL" id="CAF2062365.1"/>
    </source>
</evidence>
<evidence type="ECO:0000313" key="14">
    <source>
        <dbReference type="EMBL" id="CAF3892729.1"/>
    </source>
</evidence>